<evidence type="ECO:0000256" key="1">
    <source>
        <dbReference type="SAM" id="MobiDB-lite"/>
    </source>
</evidence>
<protein>
    <submittedName>
        <fullName evidence="2">Uncharacterized protein</fullName>
    </submittedName>
</protein>
<comment type="caution">
    <text evidence="2">The sequence shown here is derived from an EMBL/GenBank/DDBJ whole genome shotgun (WGS) entry which is preliminary data.</text>
</comment>
<organism evidence="2">
    <name type="scientific">mine drainage metagenome</name>
    <dbReference type="NCBI Taxonomy" id="410659"/>
    <lineage>
        <taxon>unclassified sequences</taxon>
        <taxon>metagenomes</taxon>
        <taxon>ecological metagenomes</taxon>
    </lineage>
</organism>
<sequence>MKRALLIFLALGCVALAAPFDLLPMATGLSMHEAKIFALRKDPALMAPWKPGDRLPESFMDAGLTPPVRLVANDGYLDGGSKYYLFEGSNGKYLVVCTDSPIRSNPKTRKVMMTDIAHLYLGAFHFTQNPKLAVPIGSKTERFLLDAINEEVKRLDPKGWANFQKWCREDSGKKAWSVPFMRKQTLQLPAGPKLEPVSTDLGHQPVGQPKPSSWRP</sequence>
<proteinExistence type="predicted"/>
<feature type="region of interest" description="Disordered" evidence="1">
    <location>
        <begin position="189"/>
        <end position="216"/>
    </location>
</feature>
<reference evidence="2" key="1">
    <citation type="submission" date="2016-10" db="EMBL/GenBank/DDBJ databases">
        <title>Sequence of Gallionella enrichment culture.</title>
        <authorList>
            <person name="Poehlein A."/>
            <person name="Muehling M."/>
            <person name="Daniel R."/>
        </authorList>
    </citation>
    <scope>NUCLEOTIDE SEQUENCE</scope>
</reference>
<accession>A0A1J5QPV3</accession>
<evidence type="ECO:0000313" key="2">
    <source>
        <dbReference type="EMBL" id="OIQ85614.1"/>
    </source>
</evidence>
<gene>
    <name evidence="2" type="ORF">GALL_325510</name>
</gene>
<dbReference type="AlphaFoldDB" id="A0A1J5QPV3"/>
<dbReference type="EMBL" id="MLJW01000532">
    <property type="protein sequence ID" value="OIQ85614.1"/>
    <property type="molecule type" value="Genomic_DNA"/>
</dbReference>
<name>A0A1J5QPV3_9ZZZZ</name>